<protein>
    <submittedName>
        <fullName evidence="2">Uncharacterized protein</fullName>
    </submittedName>
</protein>
<dbReference type="Proteomes" id="UP000324222">
    <property type="component" value="Unassembled WGS sequence"/>
</dbReference>
<name>A0A5B7GGL2_PORTR</name>
<evidence type="ECO:0000313" key="2">
    <source>
        <dbReference type="EMBL" id="MPC55694.1"/>
    </source>
</evidence>
<dbReference type="EMBL" id="VSRR010013374">
    <property type="protein sequence ID" value="MPC55694.1"/>
    <property type="molecule type" value="Genomic_DNA"/>
</dbReference>
<dbReference type="AlphaFoldDB" id="A0A5B7GGL2"/>
<feature type="region of interest" description="Disordered" evidence="1">
    <location>
        <begin position="1"/>
        <end position="27"/>
    </location>
</feature>
<keyword evidence="3" id="KW-1185">Reference proteome</keyword>
<comment type="caution">
    <text evidence="2">The sequence shown here is derived from an EMBL/GenBank/DDBJ whole genome shotgun (WGS) entry which is preliminary data.</text>
</comment>
<accession>A0A5B7GGL2</accession>
<sequence length="114" mass="12844">MEKRREEKKREEKRREEKRREERRVEEGDVKLAVVGSEALWHCIVAPGTARQVRVRGSKGVAALGLNTCRQGLARDTQGLTDWPDTRVMNTGTHGCRIAQLGSARRVQPLGQPS</sequence>
<organism evidence="2 3">
    <name type="scientific">Portunus trituberculatus</name>
    <name type="common">Swimming crab</name>
    <name type="synonym">Neptunus trituberculatus</name>
    <dbReference type="NCBI Taxonomy" id="210409"/>
    <lineage>
        <taxon>Eukaryota</taxon>
        <taxon>Metazoa</taxon>
        <taxon>Ecdysozoa</taxon>
        <taxon>Arthropoda</taxon>
        <taxon>Crustacea</taxon>
        <taxon>Multicrustacea</taxon>
        <taxon>Malacostraca</taxon>
        <taxon>Eumalacostraca</taxon>
        <taxon>Eucarida</taxon>
        <taxon>Decapoda</taxon>
        <taxon>Pleocyemata</taxon>
        <taxon>Brachyura</taxon>
        <taxon>Eubrachyura</taxon>
        <taxon>Portunoidea</taxon>
        <taxon>Portunidae</taxon>
        <taxon>Portuninae</taxon>
        <taxon>Portunus</taxon>
    </lineage>
</organism>
<proteinExistence type="predicted"/>
<reference evidence="2 3" key="1">
    <citation type="submission" date="2019-05" db="EMBL/GenBank/DDBJ databases">
        <title>Another draft genome of Portunus trituberculatus and its Hox gene families provides insights of decapod evolution.</title>
        <authorList>
            <person name="Jeong J.-H."/>
            <person name="Song I."/>
            <person name="Kim S."/>
            <person name="Choi T."/>
            <person name="Kim D."/>
            <person name="Ryu S."/>
            <person name="Kim W."/>
        </authorList>
    </citation>
    <scope>NUCLEOTIDE SEQUENCE [LARGE SCALE GENOMIC DNA]</scope>
    <source>
        <tissue evidence="2">Muscle</tissue>
    </source>
</reference>
<evidence type="ECO:0000256" key="1">
    <source>
        <dbReference type="SAM" id="MobiDB-lite"/>
    </source>
</evidence>
<gene>
    <name evidence="2" type="ORF">E2C01_049638</name>
</gene>
<evidence type="ECO:0000313" key="3">
    <source>
        <dbReference type="Proteomes" id="UP000324222"/>
    </source>
</evidence>